<dbReference type="PROSITE" id="PS51257">
    <property type="entry name" value="PROKAR_LIPOPROTEIN"/>
    <property type="match status" value="1"/>
</dbReference>
<dbReference type="Proteomes" id="UP000030826">
    <property type="component" value="Unassembled WGS sequence"/>
</dbReference>
<evidence type="ECO:0000256" key="5">
    <source>
        <dbReference type="ARBA" id="ARBA00022692"/>
    </source>
</evidence>
<feature type="compositionally biased region" description="Polar residues" evidence="8">
    <location>
        <begin position="62"/>
        <end position="74"/>
    </location>
</feature>
<evidence type="ECO:0000256" key="1">
    <source>
        <dbReference type="ARBA" id="ARBA00004442"/>
    </source>
</evidence>
<evidence type="ECO:0000256" key="6">
    <source>
        <dbReference type="ARBA" id="ARBA00023136"/>
    </source>
</evidence>
<keyword evidence="5" id="KW-0812">Transmembrane</keyword>
<dbReference type="GO" id="GO:1990281">
    <property type="term" value="C:efflux pump complex"/>
    <property type="evidence" value="ECO:0007669"/>
    <property type="project" value="TreeGrafter"/>
</dbReference>
<dbReference type="PANTHER" id="PTHR30026:SF22">
    <property type="entry name" value="OUTER MEMBRANE EFFLUX PROTEIN"/>
    <property type="match status" value="1"/>
</dbReference>
<dbReference type="STRING" id="370622.LA66_16460"/>
<evidence type="ECO:0000256" key="8">
    <source>
        <dbReference type="SAM" id="MobiDB-lite"/>
    </source>
</evidence>
<keyword evidence="6" id="KW-0472">Membrane</keyword>
<dbReference type="Pfam" id="PF02321">
    <property type="entry name" value="OEP"/>
    <property type="match status" value="2"/>
</dbReference>
<protein>
    <recommendedName>
        <fullName evidence="11">Outer membrane efflux protein</fullName>
    </recommendedName>
</protein>
<evidence type="ECO:0000313" key="9">
    <source>
        <dbReference type="EMBL" id="KHJ53538.1"/>
    </source>
</evidence>
<keyword evidence="7" id="KW-0998">Cell outer membrane</keyword>
<organism evidence="9 10">
    <name type="scientific">Aureimonas altamirensis</name>
    <dbReference type="NCBI Taxonomy" id="370622"/>
    <lineage>
        <taxon>Bacteria</taxon>
        <taxon>Pseudomonadati</taxon>
        <taxon>Pseudomonadota</taxon>
        <taxon>Alphaproteobacteria</taxon>
        <taxon>Hyphomicrobiales</taxon>
        <taxon>Aurantimonadaceae</taxon>
        <taxon>Aureimonas</taxon>
    </lineage>
</organism>
<dbReference type="GO" id="GO:0015562">
    <property type="term" value="F:efflux transmembrane transporter activity"/>
    <property type="evidence" value="ECO:0007669"/>
    <property type="project" value="InterPro"/>
</dbReference>
<feature type="region of interest" description="Disordered" evidence="8">
    <location>
        <begin position="47"/>
        <end position="85"/>
    </location>
</feature>
<dbReference type="PANTHER" id="PTHR30026">
    <property type="entry name" value="OUTER MEMBRANE PROTEIN TOLC"/>
    <property type="match status" value="1"/>
</dbReference>
<dbReference type="EMBL" id="JRFJ01000005">
    <property type="protein sequence ID" value="KHJ53538.1"/>
    <property type="molecule type" value="Genomic_DNA"/>
</dbReference>
<evidence type="ECO:0000313" key="10">
    <source>
        <dbReference type="Proteomes" id="UP000030826"/>
    </source>
</evidence>
<evidence type="ECO:0000256" key="7">
    <source>
        <dbReference type="ARBA" id="ARBA00023237"/>
    </source>
</evidence>
<keyword evidence="3" id="KW-0813">Transport</keyword>
<dbReference type="AlphaFoldDB" id="A0A0B1PYD3"/>
<feature type="compositionally biased region" description="Low complexity" evidence="8">
    <location>
        <begin position="47"/>
        <end position="61"/>
    </location>
</feature>
<proteinExistence type="inferred from homology"/>
<reference evidence="9 10" key="1">
    <citation type="submission" date="2014-09" db="EMBL/GenBank/DDBJ databases">
        <title>Isolation and characterization of Aurantimonas altamirensis ON-56566 from clinical sample following a dog bite.</title>
        <authorList>
            <person name="Eshaghi A."/>
            <person name="Li A."/>
            <person name="Shahinas D."/>
            <person name="Bahn P."/>
            <person name="Kus J.V."/>
            <person name="Patel S.N."/>
        </authorList>
    </citation>
    <scope>NUCLEOTIDE SEQUENCE [LARGE SCALE GENOMIC DNA]</scope>
    <source>
        <strain evidence="9 10">ON-56566</strain>
    </source>
</reference>
<gene>
    <name evidence="9" type="ORF">LA66_16460</name>
</gene>
<keyword evidence="4" id="KW-1134">Transmembrane beta strand</keyword>
<dbReference type="InterPro" id="IPR003423">
    <property type="entry name" value="OMP_efflux"/>
</dbReference>
<dbReference type="GO" id="GO:0009279">
    <property type="term" value="C:cell outer membrane"/>
    <property type="evidence" value="ECO:0007669"/>
    <property type="project" value="UniProtKB-SubCell"/>
</dbReference>
<evidence type="ECO:0008006" key="11">
    <source>
        <dbReference type="Google" id="ProtNLM"/>
    </source>
</evidence>
<dbReference type="GO" id="GO:0015288">
    <property type="term" value="F:porin activity"/>
    <property type="evidence" value="ECO:0007669"/>
    <property type="project" value="TreeGrafter"/>
</dbReference>
<dbReference type="SUPFAM" id="SSF56954">
    <property type="entry name" value="Outer membrane efflux proteins (OEP)"/>
    <property type="match status" value="1"/>
</dbReference>
<comment type="similarity">
    <text evidence="2">Belongs to the outer membrane factor (OMF) (TC 1.B.17) family.</text>
</comment>
<dbReference type="Gene3D" id="1.20.1600.10">
    <property type="entry name" value="Outer membrane efflux proteins (OEP)"/>
    <property type="match status" value="1"/>
</dbReference>
<evidence type="ECO:0000256" key="2">
    <source>
        <dbReference type="ARBA" id="ARBA00007613"/>
    </source>
</evidence>
<accession>A0A0B1PYD3</accession>
<dbReference type="OrthoDB" id="5296315at2"/>
<evidence type="ECO:0000256" key="3">
    <source>
        <dbReference type="ARBA" id="ARBA00022448"/>
    </source>
</evidence>
<dbReference type="RefSeq" id="WP_039195010.1">
    <property type="nucleotide sequence ID" value="NZ_JRFJ01000005.1"/>
</dbReference>
<comment type="subcellular location">
    <subcellularLocation>
        <location evidence="1">Cell outer membrane</location>
    </subcellularLocation>
</comment>
<comment type="caution">
    <text evidence="9">The sequence shown here is derived from an EMBL/GenBank/DDBJ whole genome shotgun (WGS) entry which is preliminary data.</text>
</comment>
<evidence type="ECO:0000256" key="4">
    <source>
        <dbReference type="ARBA" id="ARBA00022452"/>
    </source>
</evidence>
<dbReference type="InterPro" id="IPR051906">
    <property type="entry name" value="TolC-like"/>
</dbReference>
<name>A0A0B1PYD3_9HYPH</name>
<sequence>MRSDFRYGLVLGAALLQGLAGCTVGDGSHGGQGVAFLSDLIKHDPAQSASQGAAASTQAGSHTDSSGAAPTRSQPPAAAPVTPLRGNGYGITDLIDRAQRDSPSLRIKASKIQSAQNQVNVAKLQFMATPSVSVENAVSQDDPYLHGDSTVTVLRVQQPLWTGGRLTSTLRRAKAGVEVSQADLDHERQGVSLSILEKYGQWLSSRLKRRAMQDGEKLYTDLAHLIDRRIDAGASAESDMLMLQSRVDQLRVSINQMQTNEETSIAALSQLIGGPLVASELAEELTGPSVDLSKGPQLIEQARERSPLLRRLGAEVKVADQSVVRARSSLSPEIYVRAQRQYGRQDIKIDEPVDSVFVGVQSQFGAGFSNVLDIQNASYDRDVAKLAIRSGELSLVEQMSSDLAVAGSIDERIRNLENAVQSTSMTKDSWDRQFVAGRKTWLDVMNAAREHMDMKVQLAEARATAVIVKWRLHILAEGVSPSAPNTKGQRS</sequence>